<keyword evidence="5" id="KW-1133">Transmembrane helix</keyword>
<name>A0ABM1S4K0_LIMPO</name>
<keyword evidence="7" id="KW-1185">Reference proteome</keyword>
<dbReference type="InterPro" id="IPR003607">
    <property type="entry name" value="HD/PDEase_dom"/>
</dbReference>
<feature type="compositionally biased region" description="Acidic residues" evidence="4">
    <location>
        <begin position="1234"/>
        <end position="1250"/>
    </location>
</feature>
<dbReference type="RefSeq" id="XP_022238555.1">
    <property type="nucleotide sequence ID" value="XM_022382847.1"/>
</dbReference>
<organism evidence="7 8">
    <name type="scientific">Limulus polyphemus</name>
    <name type="common">Atlantic horseshoe crab</name>
    <dbReference type="NCBI Taxonomy" id="6850"/>
    <lineage>
        <taxon>Eukaryota</taxon>
        <taxon>Metazoa</taxon>
        <taxon>Ecdysozoa</taxon>
        <taxon>Arthropoda</taxon>
        <taxon>Chelicerata</taxon>
        <taxon>Merostomata</taxon>
        <taxon>Xiphosura</taxon>
        <taxon>Limulidae</taxon>
        <taxon>Limulus</taxon>
    </lineage>
</organism>
<dbReference type="EC" id="3.1.4.-" evidence="3"/>
<feature type="region of interest" description="Disordered" evidence="4">
    <location>
        <begin position="1"/>
        <end position="23"/>
    </location>
</feature>
<evidence type="ECO:0000313" key="7">
    <source>
        <dbReference type="Proteomes" id="UP000694941"/>
    </source>
</evidence>
<dbReference type="Proteomes" id="UP000694941">
    <property type="component" value="Unplaced"/>
</dbReference>
<keyword evidence="1 3" id="KW-0479">Metal-binding</keyword>
<feature type="transmembrane region" description="Helical" evidence="5">
    <location>
        <begin position="121"/>
        <end position="139"/>
    </location>
</feature>
<evidence type="ECO:0000256" key="1">
    <source>
        <dbReference type="ARBA" id="ARBA00022723"/>
    </source>
</evidence>
<dbReference type="CDD" id="cd00077">
    <property type="entry name" value="HDc"/>
    <property type="match status" value="1"/>
</dbReference>
<evidence type="ECO:0000256" key="4">
    <source>
        <dbReference type="SAM" id="MobiDB-lite"/>
    </source>
</evidence>
<dbReference type="Gene3D" id="1.10.1300.10">
    <property type="entry name" value="3'5'-cyclic nucleotide phosphodiesterase, catalytic domain"/>
    <property type="match status" value="1"/>
</dbReference>
<dbReference type="InterPro" id="IPR002073">
    <property type="entry name" value="PDEase_catalytic_dom"/>
</dbReference>
<dbReference type="PROSITE" id="PS51845">
    <property type="entry name" value="PDEASE_I_2"/>
    <property type="match status" value="1"/>
</dbReference>
<evidence type="ECO:0000259" key="6">
    <source>
        <dbReference type="PROSITE" id="PS51845"/>
    </source>
</evidence>
<evidence type="ECO:0000313" key="8">
    <source>
        <dbReference type="RefSeq" id="XP_022238555.1"/>
    </source>
</evidence>
<feature type="compositionally biased region" description="Acidic residues" evidence="4">
    <location>
        <begin position="557"/>
        <end position="570"/>
    </location>
</feature>
<dbReference type="GeneID" id="106457036"/>
<keyword evidence="5" id="KW-0472">Membrane</keyword>
<feature type="compositionally biased region" description="Basic and acidic residues" evidence="4">
    <location>
        <begin position="1220"/>
        <end position="1233"/>
    </location>
</feature>
<comment type="cofactor">
    <cofactor evidence="3">
        <name>a divalent metal cation</name>
        <dbReference type="ChEBI" id="CHEBI:60240"/>
    </cofactor>
    <text evidence="3">Binds 2 divalent metal cations per subunit. Site 1 may preferentially bind zinc ions, while site 2 has a preference for magnesium and/or manganese ions.</text>
</comment>
<keyword evidence="2 3" id="KW-0378">Hydrolase</keyword>
<feature type="transmembrane region" description="Helical" evidence="5">
    <location>
        <begin position="62"/>
        <end position="84"/>
    </location>
</feature>
<dbReference type="InterPro" id="IPR023174">
    <property type="entry name" value="PDEase_CS"/>
</dbReference>
<feature type="compositionally biased region" description="Low complexity" evidence="4">
    <location>
        <begin position="590"/>
        <end position="609"/>
    </location>
</feature>
<feature type="transmembrane region" description="Helical" evidence="5">
    <location>
        <begin position="91"/>
        <end position="109"/>
    </location>
</feature>
<feature type="compositionally biased region" description="Polar residues" evidence="4">
    <location>
        <begin position="612"/>
        <end position="622"/>
    </location>
</feature>
<proteinExistence type="inferred from homology"/>
<evidence type="ECO:0000256" key="3">
    <source>
        <dbReference type="RuleBase" id="RU363067"/>
    </source>
</evidence>
<reference evidence="8" key="1">
    <citation type="submission" date="2025-08" db="UniProtKB">
        <authorList>
            <consortium name="RefSeq"/>
        </authorList>
    </citation>
    <scope>IDENTIFICATION</scope>
    <source>
        <tissue evidence="8">Muscle</tissue>
    </source>
</reference>
<evidence type="ECO:0000256" key="2">
    <source>
        <dbReference type="ARBA" id="ARBA00022801"/>
    </source>
</evidence>
<gene>
    <name evidence="8" type="primary">LOC106457036</name>
</gene>
<feature type="compositionally biased region" description="Polar residues" evidence="4">
    <location>
        <begin position="1"/>
        <end position="16"/>
    </location>
</feature>
<evidence type="ECO:0000256" key="5">
    <source>
        <dbReference type="SAM" id="Phobius"/>
    </source>
</evidence>
<keyword evidence="5" id="KW-0812">Transmembrane</keyword>
<dbReference type="SUPFAM" id="SSF109604">
    <property type="entry name" value="HD-domain/PDEase-like"/>
    <property type="match status" value="1"/>
</dbReference>
<dbReference type="PANTHER" id="PTHR11347">
    <property type="entry name" value="CYCLIC NUCLEOTIDE PHOSPHODIESTERASE"/>
    <property type="match status" value="1"/>
</dbReference>
<accession>A0ABM1S4K0</accession>
<dbReference type="Pfam" id="PF00233">
    <property type="entry name" value="PDEase_I"/>
    <property type="match status" value="1"/>
</dbReference>
<comment type="similarity">
    <text evidence="3">Belongs to the cyclic nucleotide phosphodiesterase family.</text>
</comment>
<feature type="transmembrane region" description="Helical" evidence="5">
    <location>
        <begin position="166"/>
        <end position="188"/>
    </location>
</feature>
<dbReference type="PROSITE" id="PS00126">
    <property type="entry name" value="PDEASE_I_1"/>
    <property type="match status" value="1"/>
</dbReference>
<dbReference type="InterPro" id="IPR036971">
    <property type="entry name" value="PDEase_catalytic_dom_sf"/>
</dbReference>
<feature type="region of interest" description="Disordered" evidence="4">
    <location>
        <begin position="1220"/>
        <end position="1250"/>
    </location>
</feature>
<feature type="region of interest" description="Disordered" evidence="4">
    <location>
        <begin position="337"/>
        <end position="419"/>
    </location>
</feature>
<feature type="region of interest" description="Disordered" evidence="4">
    <location>
        <begin position="544"/>
        <end position="636"/>
    </location>
</feature>
<dbReference type="SMART" id="SM00471">
    <property type="entry name" value="HDc"/>
    <property type="match status" value="1"/>
</dbReference>
<feature type="compositionally biased region" description="Low complexity" evidence="4">
    <location>
        <begin position="396"/>
        <end position="407"/>
    </location>
</feature>
<feature type="domain" description="PDEase" evidence="6">
    <location>
        <begin position="861"/>
        <end position="1218"/>
    </location>
</feature>
<protein>
    <recommendedName>
        <fullName evidence="3">Phosphodiesterase</fullName>
        <ecNumber evidence="3">3.1.4.-</ecNumber>
    </recommendedName>
</protein>
<sequence>MALCNTSVPSRPNSSRKNSHTLDPDNNGYVQVLVKPLHGRKCSILLSWLGVPNLVILPEHAALVYGAGAVICCCLAYIVVVCDITDFFQRFCRFTVLLFSVLCAHYLFALYSRKKINTTSFYFLFCAGILGEIAGQCICRDESETTTDYGELDITSKYAKNRDKGLSLAAVGQLLVYLASLAGATALANVPGRLGTGIVSFFALVRLVVLLCLPELPARVSPFVAHVCGLCGVLLAKHTETMLRPPIDTIITQDGKILAVRRRRTSSSAGLHVFGYGKPRRTSLPALSRHCYGQSSTSTVDIALLAEAHGIVTDMLADSNLPPHIISGLRALASLLSPPTHGPSQPRHRPGGASVALTDFNSGSDTEEIPYTGERPSALPKRLRKNLPPSLLRRMSASTWTTTTSATGMPTFEPEPNRKRTTSFRFPLDSNHQASLGLGSAISGSSSFGEGSGRSNSLTVEVPFNNPFSPLLAKNIPLPIFTCSSSATFSKQARSYSTTSIPASAAACLGRQVRRERKTVCTLHPLSAADIAALHAVHERANITQSTAADLDRHDDQDGDAENTEDESRDEEPSKPLPPLPCIRRVNITSDYESSNDSPSGSDNNDAGSVPEDSTGSVGSTHVRNRMPRSLGVQISTPNDSYRCSLCGARTRVVDTKETSRSPGLVVVHDDVPPVVAAKGRESPVPSIDESLPGIFVGDVRYDLESLHSDQLLNRINEWDYPIFELQQEAGNCILSQGFQLITLNFTKWFIRTSYFFCLVLYFSERMSDIERVLGQCLFTILEALTHHGNRLGRTYSSTKVLKRRVSVPRGRRKVSEELEQIRKLHNAVKILHWVGASVRMRNFLGALCTECLGTSFLVDHNSMHAADVLHGVYYLTSQPVPGFVQIPSESTDSPLHKTLKNPIDCGTSNHRHCFVADDTYGIVGANFPALELMALYTAAAMHDYDHPGRTNAFLVSTFAPQAVLYNDRSVLENHHAAAAWSLFLSRPEYHWLCHLDKAEFKRFRFLVIENILATDLKRHFEILAEFNAKVNDVDAPGLNWLSETDRLLTMEMCIKLADINGPCKRHDIHVQWTNRIADEFYEQGDEEASLGLPISPFMDRHNAQLAKLQESFINHLVAPLCNAYGEAGLLPGQWMECSDSEDEVVSEDADRIEKSECKNTDEEVVDRDGGTGLFLTCLGTSTQRRHAPQLKPKIVNCLHTIHLQENYEHWVNILKEENRSTEDTESVTVKKDEEDDSSTAEECSLSDEMETIHEEVRQTSSNSMSTSTAC</sequence>